<feature type="region of interest" description="Disordered" evidence="1">
    <location>
        <begin position="1"/>
        <end position="31"/>
    </location>
</feature>
<reference evidence="2 3" key="1">
    <citation type="submission" date="2024-02" db="EMBL/GenBank/DDBJ databases">
        <title>Chromosome-scale genome assembly of the rough periwinkle Littorina saxatilis.</title>
        <authorList>
            <person name="De Jode A."/>
            <person name="Faria R."/>
            <person name="Formenti G."/>
            <person name="Sims Y."/>
            <person name="Smith T.P."/>
            <person name="Tracey A."/>
            <person name="Wood J.M.D."/>
            <person name="Zagrodzka Z.B."/>
            <person name="Johannesson K."/>
            <person name="Butlin R.K."/>
            <person name="Leder E.H."/>
        </authorList>
    </citation>
    <scope>NUCLEOTIDE SEQUENCE [LARGE SCALE GENOMIC DNA]</scope>
    <source>
        <strain evidence="2">Snail1</strain>
        <tissue evidence="2">Muscle</tissue>
    </source>
</reference>
<dbReference type="GO" id="GO:0005975">
    <property type="term" value="P:carbohydrate metabolic process"/>
    <property type="evidence" value="ECO:0007669"/>
    <property type="project" value="InterPro"/>
</dbReference>
<dbReference type="SUPFAM" id="SSF88713">
    <property type="entry name" value="Glycoside hydrolase/deacetylase"/>
    <property type="match status" value="1"/>
</dbReference>
<name>A0AAN9BAP7_9CAEN</name>
<comment type="caution">
    <text evidence="2">The sequence shown here is derived from an EMBL/GenBank/DDBJ whole genome shotgun (WGS) entry which is preliminary data.</text>
</comment>
<evidence type="ECO:0008006" key="4">
    <source>
        <dbReference type="Google" id="ProtNLM"/>
    </source>
</evidence>
<evidence type="ECO:0000256" key="1">
    <source>
        <dbReference type="SAM" id="MobiDB-lite"/>
    </source>
</evidence>
<organism evidence="2 3">
    <name type="scientific">Littorina saxatilis</name>
    <dbReference type="NCBI Taxonomy" id="31220"/>
    <lineage>
        <taxon>Eukaryota</taxon>
        <taxon>Metazoa</taxon>
        <taxon>Spiralia</taxon>
        <taxon>Lophotrochozoa</taxon>
        <taxon>Mollusca</taxon>
        <taxon>Gastropoda</taxon>
        <taxon>Caenogastropoda</taxon>
        <taxon>Littorinimorpha</taxon>
        <taxon>Littorinoidea</taxon>
        <taxon>Littorinidae</taxon>
        <taxon>Littorina</taxon>
    </lineage>
</organism>
<dbReference type="Gene3D" id="3.20.20.370">
    <property type="entry name" value="Glycoside hydrolase/deacetylase"/>
    <property type="match status" value="1"/>
</dbReference>
<dbReference type="PANTHER" id="PTHR45985:SF3">
    <property type="entry name" value="CHITIN DEACETYLASE-LIKE 4"/>
    <property type="match status" value="1"/>
</dbReference>
<accession>A0AAN9BAP7</accession>
<dbReference type="InterPro" id="IPR011330">
    <property type="entry name" value="Glyco_hydro/deAcase_b/a-brl"/>
</dbReference>
<gene>
    <name evidence="2" type="ORF">V1264_023963</name>
</gene>
<proteinExistence type="predicted"/>
<dbReference type="Proteomes" id="UP001374579">
    <property type="component" value="Unassembled WGS sequence"/>
</dbReference>
<feature type="compositionally biased region" description="Basic and acidic residues" evidence="1">
    <location>
        <begin position="1"/>
        <end position="15"/>
    </location>
</feature>
<protein>
    <recommendedName>
        <fullName evidence="4">NodB homology domain-containing protein</fullName>
    </recommendedName>
</protein>
<evidence type="ECO:0000313" key="2">
    <source>
        <dbReference type="EMBL" id="KAK7101124.1"/>
    </source>
</evidence>
<keyword evidence="3" id="KW-1185">Reference proteome</keyword>
<dbReference type="InterPro" id="IPR052740">
    <property type="entry name" value="CE4"/>
</dbReference>
<evidence type="ECO:0000313" key="3">
    <source>
        <dbReference type="Proteomes" id="UP001374579"/>
    </source>
</evidence>
<dbReference type="EMBL" id="JBAMIC010000011">
    <property type="protein sequence ID" value="KAK7101124.1"/>
    <property type="molecule type" value="Genomic_DNA"/>
</dbReference>
<dbReference type="AlphaFoldDB" id="A0AAN9BAP7"/>
<dbReference type="PANTHER" id="PTHR45985">
    <property type="match status" value="1"/>
</dbReference>
<sequence length="245" mass="28166">MMFREQVKTLADKGNEMGSHSQTHSAPAAWSRQDWDIQMQGMRQRVAVATGIPQDKIVGMRAPFLQLGGEEQFSVLQERGFLYDSSMFGGGGNVHNTHTPPLWPFTLHFPPTPSRQVCDQERCPQRSYPRLWEVPITEQFTSTGRACTMTDGCLGHDASVDDVVNFLRHNFNRHYLNNKAPFMISLHATWFDDVPNSYAGLKEFLREISLRRDVWQVTLTQMLDWVRHPVPFSRANEIPSWRCSK</sequence>